<proteinExistence type="predicted"/>
<evidence type="ECO:0000313" key="1">
    <source>
        <dbReference type="EMBL" id="MPC28820.1"/>
    </source>
</evidence>
<sequence>MDHWVPEDECHVVTLGSGDRQCGEGDPSILIHAMHHGPGVEAGHPLCPPRGSLSLSCFSEAEASFVFLEVFFFPSLSLSSFSSLDFALPSVLDSELRRHFGENFFPFSAGDTLALCEADLLLSGEAVFFALTKSCFFSDTALVLRLPPAFSAIFESLEVPASPFCAALAPFPFTLALSAPLFGDLPQDLRAGDLPVTLLGALLGDRLLELEDLLREETPDEDFGEDSLQEEEEERLVGVRPSLVLRRVLGFTTLSFLVVWKGVE</sequence>
<gene>
    <name evidence="1" type="ORF">E2C01_022031</name>
</gene>
<accession>A0A5B7E4C4</accession>
<dbReference type="Proteomes" id="UP000324222">
    <property type="component" value="Unassembled WGS sequence"/>
</dbReference>
<evidence type="ECO:0000313" key="2">
    <source>
        <dbReference type="Proteomes" id="UP000324222"/>
    </source>
</evidence>
<protein>
    <submittedName>
        <fullName evidence="1">Uncharacterized protein</fullName>
    </submittedName>
</protein>
<dbReference type="EMBL" id="VSRR010001972">
    <property type="protein sequence ID" value="MPC28820.1"/>
    <property type="molecule type" value="Genomic_DNA"/>
</dbReference>
<keyword evidence="2" id="KW-1185">Reference proteome</keyword>
<organism evidence="1 2">
    <name type="scientific">Portunus trituberculatus</name>
    <name type="common">Swimming crab</name>
    <name type="synonym">Neptunus trituberculatus</name>
    <dbReference type="NCBI Taxonomy" id="210409"/>
    <lineage>
        <taxon>Eukaryota</taxon>
        <taxon>Metazoa</taxon>
        <taxon>Ecdysozoa</taxon>
        <taxon>Arthropoda</taxon>
        <taxon>Crustacea</taxon>
        <taxon>Multicrustacea</taxon>
        <taxon>Malacostraca</taxon>
        <taxon>Eumalacostraca</taxon>
        <taxon>Eucarida</taxon>
        <taxon>Decapoda</taxon>
        <taxon>Pleocyemata</taxon>
        <taxon>Brachyura</taxon>
        <taxon>Eubrachyura</taxon>
        <taxon>Portunoidea</taxon>
        <taxon>Portunidae</taxon>
        <taxon>Portuninae</taxon>
        <taxon>Portunus</taxon>
    </lineage>
</organism>
<reference evidence="1 2" key="1">
    <citation type="submission" date="2019-05" db="EMBL/GenBank/DDBJ databases">
        <title>Another draft genome of Portunus trituberculatus and its Hox gene families provides insights of decapod evolution.</title>
        <authorList>
            <person name="Jeong J.-H."/>
            <person name="Song I."/>
            <person name="Kim S."/>
            <person name="Choi T."/>
            <person name="Kim D."/>
            <person name="Ryu S."/>
            <person name="Kim W."/>
        </authorList>
    </citation>
    <scope>NUCLEOTIDE SEQUENCE [LARGE SCALE GENOMIC DNA]</scope>
    <source>
        <tissue evidence="1">Muscle</tissue>
    </source>
</reference>
<comment type="caution">
    <text evidence="1">The sequence shown here is derived from an EMBL/GenBank/DDBJ whole genome shotgun (WGS) entry which is preliminary data.</text>
</comment>
<dbReference type="AlphaFoldDB" id="A0A5B7E4C4"/>
<name>A0A5B7E4C4_PORTR</name>